<organism evidence="2 3">
    <name type="scientific">Enterovibrio nigricans DSM 22720</name>
    <dbReference type="NCBI Taxonomy" id="1121868"/>
    <lineage>
        <taxon>Bacteria</taxon>
        <taxon>Pseudomonadati</taxon>
        <taxon>Pseudomonadota</taxon>
        <taxon>Gammaproteobacteria</taxon>
        <taxon>Vibrionales</taxon>
        <taxon>Vibrionaceae</taxon>
        <taxon>Enterovibrio</taxon>
    </lineage>
</organism>
<keyword evidence="1" id="KW-0472">Membrane</keyword>
<keyword evidence="3" id="KW-1185">Reference proteome</keyword>
<evidence type="ECO:0000313" key="2">
    <source>
        <dbReference type="EMBL" id="SKA72008.1"/>
    </source>
</evidence>
<reference evidence="3" key="1">
    <citation type="submission" date="2017-02" db="EMBL/GenBank/DDBJ databases">
        <authorList>
            <person name="Varghese N."/>
            <person name="Submissions S."/>
        </authorList>
    </citation>
    <scope>NUCLEOTIDE SEQUENCE [LARGE SCALE GENOMIC DNA]</scope>
    <source>
        <strain evidence="3">DSM 22720</strain>
    </source>
</reference>
<dbReference type="RefSeq" id="WP_078754709.1">
    <property type="nucleotide sequence ID" value="NZ_FUXU01000153.1"/>
</dbReference>
<evidence type="ECO:0008006" key="4">
    <source>
        <dbReference type="Google" id="ProtNLM"/>
    </source>
</evidence>
<dbReference type="PANTHER" id="PTHR34300">
    <property type="entry name" value="QUEUOSINE PRECURSOR TRANSPORTER-RELATED"/>
    <property type="match status" value="1"/>
</dbReference>
<feature type="transmembrane region" description="Helical" evidence="1">
    <location>
        <begin position="142"/>
        <end position="164"/>
    </location>
</feature>
<name>A0A1T4W4M7_9GAMM</name>
<keyword evidence="1" id="KW-0812">Transmembrane</keyword>
<dbReference type="EMBL" id="FUXU01000153">
    <property type="protein sequence ID" value="SKA72008.1"/>
    <property type="molecule type" value="Genomic_DNA"/>
</dbReference>
<evidence type="ECO:0000313" key="3">
    <source>
        <dbReference type="Proteomes" id="UP000190162"/>
    </source>
</evidence>
<evidence type="ECO:0000256" key="1">
    <source>
        <dbReference type="SAM" id="Phobius"/>
    </source>
</evidence>
<dbReference type="Proteomes" id="UP000190162">
    <property type="component" value="Unassembled WGS sequence"/>
</dbReference>
<dbReference type="PANTHER" id="PTHR34300:SF2">
    <property type="entry name" value="QUEUOSINE PRECURSOR TRANSPORTER-RELATED"/>
    <property type="match status" value="1"/>
</dbReference>
<dbReference type="InterPro" id="IPR003744">
    <property type="entry name" value="YhhQ"/>
</dbReference>
<feature type="transmembrane region" description="Helical" evidence="1">
    <location>
        <begin position="63"/>
        <end position="83"/>
    </location>
</feature>
<feature type="transmembrane region" description="Helical" evidence="1">
    <location>
        <begin position="33"/>
        <end position="56"/>
    </location>
</feature>
<feature type="transmembrane region" description="Helical" evidence="1">
    <location>
        <begin position="170"/>
        <end position="191"/>
    </location>
</feature>
<dbReference type="AlphaFoldDB" id="A0A1T4W4M7"/>
<keyword evidence="1" id="KW-1133">Transmembrane helix</keyword>
<protein>
    <recommendedName>
        <fullName evidence="4">Queuosine precursor transporter</fullName>
    </recommendedName>
</protein>
<gene>
    <name evidence="2" type="ORF">SAMN02745132_04728</name>
</gene>
<feature type="transmembrane region" description="Helical" evidence="1">
    <location>
        <begin position="7"/>
        <end position="27"/>
    </location>
</feature>
<dbReference type="OrthoDB" id="5867539at2"/>
<dbReference type="Pfam" id="PF02592">
    <property type="entry name" value="Vut_1"/>
    <property type="match status" value="1"/>
</dbReference>
<proteinExistence type="predicted"/>
<sequence length="211" mass="24275">MKNIEKIYIVLTLLLSVTLIVSNLSAIKVIEIYGYRLTAGFFSYPFVYVFCSIIIALRNKYHYVFSILLSYFAYFIFTILMFISMKLNGINSQNEIQVAFESIFDLNQMRIFVASSLAYLFSFYIFGIIFSKLEHIRIDIRLFVAILISSTLDVTIFLTIAFLGSLNFDVLVSILILAGIKRIASQIILFFPTLYAIKKLRGYCDKDISNN</sequence>
<feature type="transmembrane region" description="Helical" evidence="1">
    <location>
        <begin position="111"/>
        <end position="130"/>
    </location>
</feature>
<accession>A0A1T4W4M7</accession>